<proteinExistence type="predicted"/>
<evidence type="ECO:0000259" key="4">
    <source>
        <dbReference type="PROSITE" id="PS50157"/>
    </source>
</evidence>
<dbReference type="InterPro" id="IPR013087">
    <property type="entry name" value="Znf_C2H2_type"/>
</dbReference>
<dbReference type="Proteomes" id="UP000606274">
    <property type="component" value="Unassembled WGS sequence"/>
</dbReference>
<feature type="region of interest" description="Disordered" evidence="2">
    <location>
        <begin position="535"/>
        <end position="628"/>
    </location>
</feature>
<evidence type="ECO:0000256" key="3">
    <source>
        <dbReference type="SAM" id="SignalP"/>
    </source>
</evidence>
<feature type="region of interest" description="Disordered" evidence="2">
    <location>
        <begin position="488"/>
        <end position="510"/>
    </location>
</feature>
<feature type="compositionally biased region" description="Polar residues" evidence="2">
    <location>
        <begin position="560"/>
        <end position="580"/>
    </location>
</feature>
<comment type="caution">
    <text evidence="5">The sequence shown here is derived from an EMBL/GenBank/DDBJ whole genome shotgun (WGS) entry which is preliminary data.</text>
</comment>
<keyword evidence="1" id="KW-0862">Zinc</keyword>
<keyword evidence="6" id="KW-1185">Reference proteome</keyword>
<dbReference type="EMBL" id="JABFDY010000002">
    <property type="protein sequence ID" value="KAF7710285.1"/>
    <property type="molecule type" value="Genomic_DNA"/>
</dbReference>
<evidence type="ECO:0000313" key="5">
    <source>
        <dbReference type="EMBL" id="KAF7710285.1"/>
    </source>
</evidence>
<evidence type="ECO:0000256" key="2">
    <source>
        <dbReference type="SAM" id="MobiDB-lite"/>
    </source>
</evidence>
<reference evidence="5" key="1">
    <citation type="submission" date="2020-08" db="EMBL/GenBank/DDBJ databases">
        <title>Chromosome-level assembly of Southern catfish (Silurus meridionalis) provides insights into visual adaptation to the nocturnal and benthic lifestyles.</title>
        <authorList>
            <person name="Zhang Y."/>
            <person name="Wang D."/>
            <person name="Peng Z."/>
        </authorList>
    </citation>
    <scope>NUCLEOTIDE SEQUENCE</scope>
    <source>
        <strain evidence="5">SWU-2019-XX</strain>
        <tissue evidence="5">Muscle</tissue>
    </source>
</reference>
<evidence type="ECO:0000313" key="6">
    <source>
        <dbReference type="Proteomes" id="UP000606274"/>
    </source>
</evidence>
<keyword evidence="1" id="KW-0479">Metal-binding</keyword>
<feature type="region of interest" description="Disordered" evidence="2">
    <location>
        <begin position="666"/>
        <end position="685"/>
    </location>
</feature>
<sequence>MNICFILNTLKQMCFLCVVMPEGVVFGGRTLGKWHTPVIGVDRLGLGLGQGASAGDRRAVRVSWPPTAADETGYNMRTRDTACTYTQRRLFPGSVSSLSWHTKGICDMNMEVEQTNPSSHNEDQAAANDRGNWHSRLRLRKSSALSRTVKSTIEVPKFDKDLTKKSSQNEQKDHNAVDSFGSKLTFTCNDCKDGTSLSKPFHGGKGHPECFPCDTCSFVDSDFTTLQQHYTKHSRLTLETCNNKGSQMPSQFTKHYKMHNNQYQCEKLTCVVHNCCPHSTVPATDSSAKSAVKPMNGELNRNLLTDATGEPQKDELLKNMTSPCHQGWSRKNWWKNRDIALKHPKSTAPDVKFLIPKSEIQWTSEKYLPFSAAGLLDENGELFNPTRTLEETKQFLEKTAKCGKKWPVTLRGELNLSQSLSCPGPFLSEPKMKRCVTPLPVLNSGNELSGLIEKNNISVPPDCTTKIVGFKMVDGKKHLVLKVIPSAKPDVSSNKGEDHAGLNQEDINDARLDPHIERPRDQMCSESCNTATADSTFSGFDSTSRLHQSKKQGVGKEGDQSTIGDVSQSDNTENDCSNGECTLKGSPNAPEQHALSGTGEDFNVVSQMKNKKTASPEVMFNSNDTNDLNEVNADVSGEVHSFREDDIPTMQTNMQEIIDIPKHTDNRKKMARGDKETNSETFEGQDDKSFVEALFSGTSSESTEERIHSQPITLMSGKEKSPGSYMMNKVKKSGEEATLIQSPSDHWNYRRMVQKVVKSPTNIIDLPVASTSNNITNSLFVSPSEHGHLLFQDSGDENTNHIDPQHAHVPQDQNSTLETVEEPYLALLSLEDSCHNPDPYQTLEELTVTTVSHLLDDSEVTYRGIASESQPGSLATQHVSMHSPKAIAVAAVTNEQVSPPLMTKPTINRKRQREPASKAPQGCFLKSKRQLVRNSNKSSASNPYWEPLPPEIERTLRLFPVRSSQHVKVPRLNQPVVVLNHPDTDIPEVANIMRSVHKHKGAVQRVALSQGTLKALSELNCDTFRNARADNLHSSHYKRVWPQGTVKERFILNLKLKRLGGNKFKVANLSSNANHLTRNSRFTCWFCGRLFRNQEMWVGHGQRHFMEATRDWNKLFNSGRQGDSSLEFE</sequence>
<feature type="region of interest" description="Disordered" evidence="2">
    <location>
        <begin position="696"/>
        <end position="724"/>
    </location>
</feature>
<evidence type="ECO:0000256" key="1">
    <source>
        <dbReference type="PROSITE-ProRule" id="PRU00042"/>
    </source>
</evidence>
<dbReference type="AlphaFoldDB" id="A0A8T0BTV7"/>
<feature type="region of interest" description="Disordered" evidence="2">
    <location>
        <begin position="114"/>
        <end position="134"/>
    </location>
</feature>
<feature type="chain" id="PRO_5035812208" description="C2H2-type domain-containing protein" evidence="3">
    <location>
        <begin position="28"/>
        <end position="1129"/>
    </location>
</feature>
<gene>
    <name evidence="5" type="ORF">HF521_009157</name>
</gene>
<dbReference type="PROSITE" id="PS50157">
    <property type="entry name" value="ZINC_FINGER_C2H2_2"/>
    <property type="match status" value="1"/>
</dbReference>
<feature type="compositionally biased region" description="Polar residues" evidence="2">
    <location>
        <begin position="535"/>
        <end position="546"/>
    </location>
</feature>
<organism evidence="5 6">
    <name type="scientific">Silurus meridionalis</name>
    <name type="common">Southern catfish</name>
    <name type="synonym">Silurus soldatovi meridionalis</name>
    <dbReference type="NCBI Taxonomy" id="175797"/>
    <lineage>
        <taxon>Eukaryota</taxon>
        <taxon>Metazoa</taxon>
        <taxon>Chordata</taxon>
        <taxon>Craniata</taxon>
        <taxon>Vertebrata</taxon>
        <taxon>Euteleostomi</taxon>
        <taxon>Actinopterygii</taxon>
        <taxon>Neopterygii</taxon>
        <taxon>Teleostei</taxon>
        <taxon>Ostariophysi</taxon>
        <taxon>Siluriformes</taxon>
        <taxon>Siluridae</taxon>
        <taxon>Silurus</taxon>
    </lineage>
</organism>
<accession>A0A8T0BTV7</accession>
<feature type="signal peptide" evidence="3">
    <location>
        <begin position="1"/>
        <end position="27"/>
    </location>
</feature>
<name>A0A8T0BTV7_SILME</name>
<dbReference type="SMART" id="SM00355">
    <property type="entry name" value="ZnF_C2H2"/>
    <property type="match status" value="2"/>
</dbReference>
<dbReference type="PROSITE" id="PS00028">
    <property type="entry name" value="ZINC_FINGER_C2H2_1"/>
    <property type="match status" value="1"/>
</dbReference>
<feature type="domain" description="C2H2-type" evidence="4">
    <location>
        <begin position="1082"/>
        <end position="1109"/>
    </location>
</feature>
<keyword evidence="1" id="KW-0863">Zinc-finger</keyword>
<feature type="compositionally biased region" description="Basic and acidic residues" evidence="2">
    <location>
        <begin position="666"/>
        <end position="678"/>
    </location>
</feature>
<protein>
    <recommendedName>
        <fullName evidence="4">C2H2-type domain-containing protein</fullName>
    </recommendedName>
</protein>
<dbReference type="GO" id="GO:0008270">
    <property type="term" value="F:zinc ion binding"/>
    <property type="evidence" value="ECO:0007669"/>
    <property type="project" value="UniProtKB-KW"/>
</dbReference>
<keyword evidence="3" id="KW-0732">Signal</keyword>